<dbReference type="Gene3D" id="1.20.5.170">
    <property type="match status" value="1"/>
</dbReference>
<feature type="compositionally biased region" description="Low complexity" evidence="4">
    <location>
        <begin position="109"/>
        <end position="121"/>
    </location>
</feature>
<reference evidence="5" key="1">
    <citation type="journal article" date="2020" name="Stud. Mycol.">
        <title>101 Dothideomycetes genomes: a test case for predicting lifestyles and emergence of pathogens.</title>
        <authorList>
            <person name="Haridas S."/>
            <person name="Albert R."/>
            <person name="Binder M."/>
            <person name="Bloem J."/>
            <person name="Labutti K."/>
            <person name="Salamov A."/>
            <person name="Andreopoulos B."/>
            <person name="Baker S."/>
            <person name="Barry K."/>
            <person name="Bills G."/>
            <person name="Bluhm B."/>
            <person name="Cannon C."/>
            <person name="Castanera R."/>
            <person name="Culley D."/>
            <person name="Daum C."/>
            <person name="Ezra D."/>
            <person name="Gonzalez J."/>
            <person name="Henrissat B."/>
            <person name="Kuo A."/>
            <person name="Liang C."/>
            <person name="Lipzen A."/>
            <person name="Lutzoni F."/>
            <person name="Magnuson J."/>
            <person name="Mondo S."/>
            <person name="Nolan M."/>
            <person name="Ohm R."/>
            <person name="Pangilinan J."/>
            <person name="Park H.-J."/>
            <person name="Ramirez L."/>
            <person name="Alfaro M."/>
            <person name="Sun H."/>
            <person name="Tritt A."/>
            <person name="Yoshinaga Y."/>
            <person name="Zwiers L.-H."/>
            <person name="Turgeon B."/>
            <person name="Goodwin S."/>
            <person name="Spatafora J."/>
            <person name="Crous P."/>
            <person name="Grigoriev I."/>
        </authorList>
    </citation>
    <scope>NUCLEOTIDE SEQUENCE</scope>
    <source>
        <strain evidence="5">CBS 107.79</strain>
    </source>
</reference>
<feature type="compositionally biased region" description="Basic and acidic residues" evidence="4">
    <location>
        <begin position="95"/>
        <end position="106"/>
    </location>
</feature>
<feature type="region of interest" description="Disordered" evidence="4">
    <location>
        <begin position="399"/>
        <end position="445"/>
    </location>
</feature>
<feature type="compositionally biased region" description="Polar residues" evidence="4">
    <location>
        <begin position="317"/>
        <end position="328"/>
    </location>
</feature>
<feature type="compositionally biased region" description="Polar residues" evidence="4">
    <location>
        <begin position="41"/>
        <end position="58"/>
    </location>
</feature>
<protein>
    <recommendedName>
        <fullName evidence="7">Swi5-domain-containing protein</fullName>
    </recommendedName>
</protein>
<organism evidence="5 6">
    <name type="scientific">Bimuria novae-zelandiae CBS 107.79</name>
    <dbReference type="NCBI Taxonomy" id="1447943"/>
    <lineage>
        <taxon>Eukaryota</taxon>
        <taxon>Fungi</taxon>
        <taxon>Dikarya</taxon>
        <taxon>Ascomycota</taxon>
        <taxon>Pezizomycotina</taxon>
        <taxon>Dothideomycetes</taxon>
        <taxon>Pleosporomycetidae</taxon>
        <taxon>Pleosporales</taxon>
        <taxon>Massarineae</taxon>
        <taxon>Didymosphaeriaceae</taxon>
        <taxon>Bimuria</taxon>
    </lineage>
</organism>
<dbReference type="PANTHER" id="PTHR28529">
    <property type="entry name" value="DNA REPAIR PROTEIN SWI5 HOMOLOG"/>
    <property type="match status" value="1"/>
</dbReference>
<accession>A0A6A5VBX6</accession>
<feature type="compositionally biased region" description="Polar residues" evidence="4">
    <location>
        <begin position="338"/>
        <end position="348"/>
    </location>
</feature>
<dbReference type="InterPro" id="IPR010760">
    <property type="entry name" value="DNA-repair_Swi5"/>
</dbReference>
<gene>
    <name evidence="5" type="ORF">BU23DRAFT_567451</name>
</gene>
<feature type="compositionally biased region" description="Polar residues" evidence="4">
    <location>
        <begin position="403"/>
        <end position="412"/>
    </location>
</feature>
<dbReference type="PANTHER" id="PTHR28529:SF2">
    <property type="entry name" value="DNA REPAIR PROTEIN SWI5 HOMOLOG"/>
    <property type="match status" value="1"/>
</dbReference>
<keyword evidence="6" id="KW-1185">Reference proteome</keyword>
<name>A0A6A5VBX6_9PLEO</name>
<evidence type="ECO:0000313" key="6">
    <source>
        <dbReference type="Proteomes" id="UP000800036"/>
    </source>
</evidence>
<feature type="compositionally biased region" description="Polar residues" evidence="4">
    <location>
        <begin position="73"/>
        <end position="93"/>
    </location>
</feature>
<sequence length="549" mass="57912">MAVEKEVTEVPDSEEEPLTSSPKMVPHGILEQLDGAAQEPSLDTSPRTDGSLDESQISDAKEVMDHCLRGGQHQVTSSDLDPSETNAQANPQAHTLEEYTNDHRSALENTSSSTDICNSSSKQSNVPSGPVSQPGANSEQGQPADPTGGYDEMRFTAAIEEGAIDGAFQTIADIAPLGAPAETEGLPDLLHLDEAACVQQDQEKLCVHPEQAPEESEQSSRVGKESQENSTHTLSRDRGSSCPPELAPGGPSCSAAKYACARSVTTDGTSQARQRDSIESSMSSAGELKDLIGDVVIAENSKADVTGELACSTSNVERQMAGSQTTPDQDYLRIDVDASSTPDHSGTASAEAMDQPAALPVTDMPSLENVNTTSRDGVEALHNTSMYAKVLTGEETISVKGQPDSSATNTATCPEPSQDARSFAHAPSSATSTHEDTQPAPAKSAQEITLAELKAQRASLIASLAALPSIRGLIAQSKDSCATSQPTNTKPTESEILAAAHKLNKKHIKLLHEYNEMKDVGQGLMGLIADQRGVRIVEVQDEFGIDTQD</sequence>
<dbReference type="GO" id="GO:0000709">
    <property type="term" value="P:meiotic joint molecule formation"/>
    <property type="evidence" value="ECO:0007669"/>
    <property type="project" value="TreeGrafter"/>
</dbReference>
<proteinExistence type="inferred from homology"/>
<evidence type="ECO:0000256" key="2">
    <source>
        <dbReference type="ARBA" id="ARBA00022763"/>
    </source>
</evidence>
<feature type="region of interest" description="Disordered" evidence="4">
    <location>
        <begin position="202"/>
        <end position="285"/>
    </location>
</feature>
<dbReference type="Proteomes" id="UP000800036">
    <property type="component" value="Unassembled WGS sequence"/>
</dbReference>
<dbReference type="GO" id="GO:0032798">
    <property type="term" value="C:Swi5-Sfr1 complex"/>
    <property type="evidence" value="ECO:0007669"/>
    <property type="project" value="TreeGrafter"/>
</dbReference>
<feature type="compositionally biased region" description="Polar residues" evidence="4">
    <location>
        <begin position="122"/>
        <end position="141"/>
    </location>
</feature>
<dbReference type="AlphaFoldDB" id="A0A6A5VBX6"/>
<dbReference type="GO" id="GO:0034974">
    <property type="term" value="C:Swi5-Swi2 complex"/>
    <property type="evidence" value="ECO:0007669"/>
    <property type="project" value="TreeGrafter"/>
</dbReference>
<evidence type="ECO:0000313" key="5">
    <source>
        <dbReference type="EMBL" id="KAF1974655.1"/>
    </source>
</evidence>
<feature type="region of interest" description="Disordered" evidence="4">
    <location>
        <begin position="1"/>
        <end position="157"/>
    </location>
</feature>
<feature type="compositionally biased region" description="Polar residues" evidence="4">
    <location>
        <begin position="263"/>
        <end position="272"/>
    </location>
</feature>
<evidence type="ECO:0000256" key="3">
    <source>
        <dbReference type="ARBA" id="ARBA00023204"/>
    </source>
</evidence>
<dbReference type="EMBL" id="ML976674">
    <property type="protein sequence ID" value="KAF1974655.1"/>
    <property type="molecule type" value="Genomic_DNA"/>
</dbReference>
<keyword evidence="3" id="KW-0234">DNA repair</keyword>
<comment type="similarity">
    <text evidence="1">Belongs to the SWI5/SAE3 family.</text>
</comment>
<dbReference type="OrthoDB" id="255837at2759"/>
<evidence type="ECO:0000256" key="1">
    <source>
        <dbReference type="ARBA" id="ARBA00008060"/>
    </source>
</evidence>
<dbReference type="GO" id="GO:0010772">
    <property type="term" value="P:meiotic DNA recombinase assembly involved in reciprocal meiotic recombination"/>
    <property type="evidence" value="ECO:0007669"/>
    <property type="project" value="TreeGrafter"/>
</dbReference>
<keyword evidence="2" id="KW-0227">DNA damage</keyword>
<dbReference type="Pfam" id="PF07061">
    <property type="entry name" value="Swi5"/>
    <property type="match status" value="1"/>
</dbReference>
<evidence type="ECO:0000256" key="4">
    <source>
        <dbReference type="SAM" id="MobiDB-lite"/>
    </source>
</evidence>
<evidence type="ECO:0008006" key="7">
    <source>
        <dbReference type="Google" id="ProtNLM"/>
    </source>
</evidence>
<feature type="region of interest" description="Disordered" evidence="4">
    <location>
        <begin position="317"/>
        <end position="356"/>
    </location>
</feature>
<feature type="compositionally biased region" description="Basic and acidic residues" evidence="4">
    <location>
        <begin position="59"/>
        <end position="68"/>
    </location>
</feature>